<evidence type="ECO:0000256" key="4">
    <source>
        <dbReference type="ARBA" id="ARBA00023136"/>
    </source>
</evidence>
<organism evidence="8">
    <name type="scientific">Caenorhabditis remanei</name>
    <name type="common">Caenorhabditis vulgaris</name>
    <dbReference type="NCBI Taxonomy" id="31234"/>
    <lineage>
        <taxon>Eukaryota</taxon>
        <taxon>Metazoa</taxon>
        <taxon>Ecdysozoa</taxon>
        <taxon>Nematoda</taxon>
        <taxon>Chromadorea</taxon>
        <taxon>Rhabditida</taxon>
        <taxon>Rhabditina</taxon>
        <taxon>Rhabditomorpha</taxon>
        <taxon>Rhabditoidea</taxon>
        <taxon>Rhabditidae</taxon>
        <taxon>Peloderinae</taxon>
        <taxon>Caenorhabditis</taxon>
    </lineage>
</organism>
<dbReference type="PROSITE" id="PS50262">
    <property type="entry name" value="G_PROTEIN_RECEP_F1_2"/>
    <property type="match status" value="1"/>
</dbReference>
<evidence type="ECO:0000256" key="3">
    <source>
        <dbReference type="ARBA" id="ARBA00022989"/>
    </source>
</evidence>
<dbReference type="AlphaFoldDB" id="E3MTJ9"/>
<sequence>MSSWSETLSKPSFANTLAASVFVFALAYSSLSCYTKYTITPKIPGVWCLWTQYSVDTGLYKFNDDGPDSVKYTIIFTIFDGLMQILQLILLIVSTISLVRFIRETSKIKMLKNKNDRQKERTEGLILFTLVSFFIATFPTILVNMTFAIVASLDMTPMILMASERISLMMQTLNSSTHGIICLLMSSQYRDVVKNTFNSGSDSTISVLPVENVSVVRVERRARE</sequence>
<reference evidence="7" key="1">
    <citation type="submission" date="2007-07" db="EMBL/GenBank/DDBJ databases">
        <title>PCAP assembly of the Caenorhabditis remanei genome.</title>
        <authorList>
            <consortium name="The Caenorhabditis remanei Sequencing Consortium"/>
            <person name="Wilson R.K."/>
        </authorList>
    </citation>
    <scope>NUCLEOTIDE SEQUENCE [LARGE SCALE GENOMIC DNA]</scope>
    <source>
        <strain evidence="7">PB4641</strain>
    </source>
</reference>
<feature type="transmembrane region" description="Helical" evidence="5">
    <location>
        <begin position="12"/>
        <end position="31"/>
    </location>
</feature>
<dbReference type="Pfam" id="PF10324">
    <property type="entry name" value="7TM_GPCR_Srw"/>
    <property type="match status" value="1"/>
</dbReference>
<keyword evidence="2 5" id="KW-0812">Transmembrane</keyword>
<evidence type="ECO:0000256" key="2">
    <source>
        <dbReference type="ARBA" id="ARBA00022692"/>
    </source>
</evidence>
<proteinExistence type="predicted"/>
<gene>
    <name evidence="7" type="ORF">CRE_19743</name>
</gene>
<dbReference type="EMBL" id="DS268476">
    <property type="protein sequence ID" value="EFP08743.1"/>
    <property type="molecule type" value="Genomic_DNA"/>
</dbReference>
<feature type="domain" description="G-protein coupled receptors family 1 profile" evidence="6">
    <location>
        <begin position="1"/>
        <end position="182"/>
    </location>
</feature>
<evidence type="ECO:0000259" key="6">
    <source>
        <dbReference type="PROSITE" id="PS50262"/>
    </source>
</evidence>
<dbReference type="HOGENOM" id="CLU_1236073_0_0_1"/>
<protein>
    <recommendedName>
        <fullName evidence="6">G-protein coupled receptors family 1 profile domain-containing protein</fullName>
    </recommendedName>
</protein>
<evidence type="ECO:0000256" key="5">
    <source>
        <dbReference type="SAM" id="Phobius"/>
    </source>
</evidence>
<dbReference type="InParanoid" id="E3MTJ9"/>
<evidence type="ECO:0000313" key="7">
    <source>
        <dbReference type="EMBL" id="EFP08743.1"/>
    </source>
</evidence>
<dbReference type="STRING" id="31234.E3MTJ9"/>
<comment type="subcellular location">
    <subcellularLocation>
        <location evidence="1">Membrane</location>
    </subcellularLocation>
</comment>
<dbReference type="Gene3D" id="1.20.1070.10">
    <property type="entry name" value="Rhodopsin 7-helix transmembrane proteins"/>
    <property type="match status" value="1"/>
</dbReference>
<keyword evidence="3 5" id="KW-1133">Transmembrane helix</keyword>
<evidence type="ECO:0000256" key="1">
    <source>
        <dbReference type="ARBA" id="ARBA00004370"/>
    </source>
</evidence>
<dbReference type="InterPro" id="IPR019427">
    <property type="entry name" value="7TM_GPCR_serpentine_rcpt_Srw"/>
</dbReference>
<feature type="transmembrane region" description="Helical" evidence="5">
    <location>
        <begin position="85"/>
        <end position="103"/>
    </location>
</feature>
<dbReference type="GO" id="GO:0016020">
    <property type="term" value="C:membrane"/>
    <property type="evidence" value="ECO:0007669"/>
    <property type="project" value="UniProtKB-SubCell"/>
</dbReference>
<accession>E3MTJ9</accession>
<keyword evidence="8" id="KW-1185">Reference proteome</keyword>
<dbReference type="PANTHER" id="PTHR22751:SF283">
    <property type="entry name" value="G-PROTEIN COUPLED RECEPTORS FAMILY 1 PROFILE DOMAIN-CONTAINING PROTEIN-RELATED"/>
    <property type="match status" value="1"/>
</dbReference>
<keyword evidence="4 5" id="KW-0472">Membrane</keyword>
<dbReference type="PANTHER" id="PTHR22751">
    <property type="entry name" value="G-PROTEIN COUPLED RECEPTOR-RELATED"/>
    <property type="match status" value="1"/>
</dbReference>
<dbReference type="GO" id="GO:0008528">
    <property type="term" value="F:G protein-coupled peptide receptor activity"/>
    <property type="evidence" value="ECO:0007669"/>
    <property type="project" value="InterPro"/>
</dbReference>
<dbReference type="SUPFAM" id="SSF81321">
    <property type="entry name" value="Family A G protein-coupled receptor-like"/>
    <property type="match status" value="1"/>
</dbReference>
<feature type="transmembrane region" description="Helical" evidence="5">
    <location>
        <begin position="124"/>
        <end position="153"/>
    </location>
</feature>
<dbReference type="Proteomes" id="UP000008281">
    <property type="component" value="Unassembled WGS sequence"/>
</dbReference>
<name>E3MTJ9_CAERE</name>
<dbReference type="InterPro" id="IPR017452">
    <property type="entry name" value="GPCR_Rhodpsn_7TM"/>
</dbReference>
<evidence type="ECO:0000313" key="8">
    <source>
        <dbReference type="Proteomes" id="UP000008281"/>
    </source>
</evidence>